<dbReference type="PANTHER" id="PTHR21139">
    <property type="entry name" value="TRIOSEPHOSPHATE ISOMERASE"/>
    <property type="match status" value="1"/>
</dbReference>
<keyword evidence="8 9" id="KW-0413">Isomerase</keyword>
<dbReference type="FunFam" id="3.20.20.70:FF:000016">
    <property type="entry name" value="Triosephosphate isomerase"/>
    <property type="match status" value="1"/>
</dbReference>
<feature type="modified residue" description="Phosphoserine" evidence="9">
    <location>
        <position position="213"/>
    </location>
</feature>
<comment type="pathway">
    <text evidence="1 9 10">Carbohydrate degradation; glycolysis; D-glyceraldehyde 3-phosphate from glycerone phosphate: step 1/1.</text>
</comment>
<comment type="catalytic activity">
    <reaction evidence="9 10">
        <text>D-glyceraldehyde 3-phosphate = dihydroxyacetone phosphate</text>
        <dbReference type="Rhea" id="RHEA:18585"/>
        <dbReference type="ChEBI" id="CHEBI:57642"/>
        <dbReference type="ChEBI" id="CHEBI:59776"/>
        <dbReference type="EC" id="5.3.1.1"/>
    </reaction>
</comment>
<dbReference type="AlphaFoldDB" id="A0A859FFV8"/>
<feature type="binding site" evidence="9">
    <location>
        <position position="173"/>
    </location>
    <ligand>
        <name>substrate</name>
    </ligand>
</feature>
<keyword evidence="6 9" id="KW-0963">Cytoplasm</keyword>
<sequence>MRKPIIAGNWKMNKTKSEAIAFIQEVKGLVPPSTSVDSVVVAPAIFLDALVQETEGTDVKIGAQNVYSEESGAFTGEISPSSLKDLGVEYVVIGHSERRELFGETDESVNQKVHAALKQGLTPIVCVGETLEVREAGNTASVVTEQVNAGLKGLSEDQVKETVIAYEPIWAIGTGKTASSEDANETCAVIRNVVKETFSESAANAVRIQYGGSVKPANIDELLAQSDIDGALVGGASLEADSFLKLVEAGNE</sequence>
<feature type="binding site" evidence="9">
    <location>
        <begin position="234"/>
        <end position="235"/>
    </location>
    <ligand>
        <name>substrate</name>
    </ligand>
</feature>
<reference evidence="12" key="1">
    <citation type="submission" date="2019-07" db="EMBL/GenBank/DDBJ databases">
        <title>Bacillus alkalisoli sp. nov. isolated from saline soil.</title>
        <authorList>
            <person name="Sun J.-Q."/>
            <person name="Xu L."/>
        </authorList>
    </citation>
    <scope>NUCLEOTIDE SEQUENCE [LARGE SCALE GENOMIC DNA]</scope>
    <source>
        <strain evidence="12">M4U3P1</strain>
    </source>
</reference>
<dbReference type="InterPro" id="IPR035990">
    <property type="entry name" value="TIM_sf"/>
</dbReference>
<dbReference type="UniPathway" id="UPA00138"/>
<dbReference type="PANTHER" id="PTHR21139:SF42">
    <property type="entry name" value="TRIOSEPHOSPHATE ISOMERASE"/>
    <property type="match status" value="1"/>
</dbReference>
<dbReference type="CDD" id="cd00311">
    <property type="entry name" value="TIM"/>
    <property type="match status" value="1"/>
</dbReference>
<evidence type="ECO:0000313" key="11">
    <source>
        <dbReference type="EMBL" id="QKS72243.1"/>
    </source>
</evidence>
<proteinExistence type="inferred from homology"/>
<dbReference type="HAMAP" id="MF_00147_B">
    <property type="entry name" value="TIM_B"/>
    <property type="match status" value="1"/>
</dbReference>
<evidence type="ECO:0000256" key="10">
    <source>
        <dbReference type="RuleBase" id="RU363013"/>
    </source>
</evidence>
<evidence type="ECO:0000256" key="1">
    <source>
        <dbReference type="ARBA" id="ARBA00004680"/>
    </source>
</evidence>
<evidence type="ECO:0000256" key="7">
    <source>
        <dbReference type="ARBA" id="ARBA00023152"/>
    </source>
</evidence>
<keyword evidence="5 9" id="KW-0312">Gluconeogenesis</keyword>
<feature type="active site" description="Electrophile" evidence="9">
    <location>
        <position position="95"/>
    </location>
</feature>
<dbReference type="EC" id="5.3.1.1" evidence="3 9"/>
<dbReference type="InterPro" id="IPR020861">
    <property type="entry name" value="Triosephosphate_isomerase_AS"/>
</dbReference>
<evidence type="ECO:0000256" key="5">
    <source>
        <dbReference type="ARBA" id="ARBA00022432"/>
    </source>
</evidence>
<protein>
    <recommendedName>
        <fullName evidence="4 9">Triosephosphate isomerase</fullName>
        <shortName evidence="9">TIM</shortName>
        <shortName evidence="9">TPI</shortName>
        <ecNumber evidence="3 9">5.3.1.1</ecNumber>
    </recommendedName>
    <alternativeName>
        <fullName evidence="9">Triose-phosphate isomerase</fullName>
    </alternativeName>
</protein>
<dbReference type="EMBL" id="CP041372">
    <property type="protein sequence ID" value="QKS72243.1"/>
    <property type="molecule type" value="Genomic_DNA"/>
</dbReference>
<accession>A0A859FFV8</accession>
<keyword evidence="12" id="KW-1185">Reference proteome</keyword>
<evidence type="ECO:0000256" key="2">
    <source>
        <dbReference type="ARBA" id="ARBA00007422"/>
    </source>
</evidence>
<dbReference type="InterPro" id="IPR000652">
    <property type="entry name" value="Triosephosphate_isomerase"/>
</dbReference>
<dbReference type="Gene3D" id="3.20.20.70">
    <property type="entry name" value="Aldolase class I"/>
    <property type="match status" value="1"/>
</dbReference>
<evidence type="ECO:0000256" key="6">
    <source>
        <dbReference type="ARBA" id="ARBA00022490"/>
    </source>
</evidence>
<comment type="function">
    <text evidence="9">Involved in the gluconeogenesis. Catalyzes stereospecifically the conversion of dihydroxyacetone phosphate (DHAP) to D-glyceraldehyde-3-phosphate (G3P).</text>
</comment>
<feature type="binding site" evidence="9">
    <location>
        <position position="213"/>
    </location>
    <ligand>
        <name>substrate</name>
    </ligand>
</feature>
<feature type="active site" description="Proton acceptor" evidence="9">
    <location>
        <position position="167"/>
    </location>
</feature>
<name>A0A859FFV8_9BACI</name>
<evidence type="ECO:0000256" key="9">
    <source>
        <dbReference type="HAMAP-Rule" id="MF_00147"/>
    </source>
</evidence>
<comment type="subunit">
    <text evidence="9 10">Homodimer.</text>
</comment>
<dbReference type="GO" id="GO:0004807">
    <property type="term" value="F:triose-phosphate isomerase activity"/>
    <property type="evidence" value="ECO:0007669"/>
    <property type="project" value="UniProtKB-UniRule"/>
</dbReference>
<dbReference type="KEGG" id="psua:FLK61_37020"/>
<dbReference type="SUPFAM" id="SSF51351">
    <property type="entry name" value="Triosephosphate isomerase (TIM)"/>
    <property type="match status" value="1"/>
</dbReference>
<evidence type="ECO:0000313" key="12">
    <source>
        <dbReference type="Proteomes" id="UP000318138"/>
    </source>
</evidence>
<dbReference type="GO" id="GO:0019563">
    <property type="term" value="P:glycerol catabolic process"/>
    <property type="evidence" value="ECO:0007669"/>
    <property type="project" value="TreeGrafter"/>
</dbReference>
<comment type="similarity">
    <text evidence="2 9 10">Belongs to the triosephosphate isomerase family.</text>
</comment>
<evidence type="ECO:0000256" key="4">
    <source>
        <dbReference type="ARBA" id="ARBA00019397"/>
    </source>
</evidence>
<dbReference type="UniPathway" id="UPA00109">
    <property type="reaction ID" value="UER00189"/>
</dbReference>
<comment type="subcellular location">
    <subcellularLocation>
        <location evidence="9 10">Cytoplasm</location>
    </subcellularLocation>
</comment>
<dbReference type="RefSeq" id="WP_176010227.1">
    <property type="nucleotide sequence ID" value="NZ_CP041372.2"/>
</dbReference>
<evidence type="ECO:0000256" key="3">
    <source>
        <dbReference type="ARBA" id="ARBA00011940"/>
    </source>
</evidence>
<comment type="pathway">
    <text evidence="9 10">Carbohydrate biosynthesis; gluconeogenesis.</text>
</comment>
<keyword evidence="7 9" id="KW-0324">Glycolysis</keyword>
<evidence type="ECO:0000256" key="8">
    <source>
        <dbReference type="ARBA" id="ARBA00023235"/>
    </source>
</evidence>
<dbReference type="NCBIfam" id="TIGR00419">
    <property type="entry name" value="tim"/>
    <property type="match status" value="1"/>
</dbReference>
<dbReference type="Proteomes" id="UP000318138">
    <property type="component" value="Chromosome"/>
</dbReference>
<dbReference type="PROSITE" id="PS00171">
    <property type="entry name" value="TIM_1"/>
    <property type="match status" value="1"/>
</dbReference>
<dbReference type="GO" id="GO:0005829">
    <property type="term" value="C:cytosol"/>
    <property type="evidence" value="ECO:0007669"/>
    <property type="project" value="TreeGrafter"/>
</dbReference>
<dbReference type="InterPro" id="IPR013785">
    <property type="entry name" value="Aldolase_TIM"/>
</dbReference>
<dbReference type="GO" id="GO:0006094">
    <property type="term" value="P:gluconeogenesis"/>
    <property type="evidence" value="ECO:0007669"/>
    <property type="project" value="UniProtKB-UniRule"/>
</dbReference>
<organism evidence="11 12">
    <name type="scientific">Paenalkalicoccus suaedae</name>
    <dbReference type="NCBI Taxonomy" id="2592382"/>
    <lineage>
        <taxon>Bacteria</taxon>
        <taxon>Bacillati</taxon>
        <taxon>Bacillota</taxon>
        <taxon>Bacilli</taxon>
        <taxon>Bacillales</taxon>
        <taxon>Bacillaceae</taxon>
        <taxon>Paenalkalicoccus</taxon>
    </lineage>
</organism>
<dbReference type="InterPro" id="IPR022896">
    <property type="entry name" value="TrioseP_Isoase_bac/euk"/>
</dbReference>
<dbReference type="GO" id="GO:0006096">
    <property type="term" value="P:glycolytic process"/>
    <property type="evidence" value="ECO:0007669"/>
    <property type="project" value="UniProtKB-UniRule"/>
</dbReference>
<dbReference type="GO" id="GO:0046166">
    <property type="term" value="P:glyceraldehyde-3-phosphate biosynthetic process"/>
    <property type="evidence" value="ECO:0007669"/>
    <property type="project" value="TreeGrafter"/>
</dbReference>
<gene>
    <name evidence="9" type="primary">tpiA</name>
    <name evidence="11" type="ORF">FLK61_37020</name>
</gene>
<feature type="binding site" evidence="9">
    <location>
        <begin position="9"/>
        <end position="11"/>
    </location>
    <ligand>
        <name>substrate</name>
    </ligand>
</feature>
<dbReference type="PROSITE" id="PS51440">
    <property type="entry name" value="TIM_2"/>
    <property type="match status" value="1"/>
</dbReference>
<keyword evidence="9" id="KW-0597">Phosphoprotein</keyword>
<dbReference type="Pfam" id="PF00121">
    <property type="entry name" value="TIM"/>
    <property type="match status" value="1"/>
</dbReference>